<sequence>MNPDKPIKAPPEAESLQEALASATRSGPSTSWEADVAQTLKLGEQLMDFAGGVMDLARAEALLAVSSLPKLLMLWLIMMPIILLTWCSFSVLIAWGAVALSGESGVGVLTFFLLQVLLLLTCRLLFVKYRRRMTFPHTRAQIDSFIQGAKNELKCRSETKE</sequence>
<feature type="transmembrane region" description="Helical" evidence="1">
    <location>
        <begin position="104"/>
        <end position="126"/>
    </location>
</feature>
<organism evidence="2 3">
    <name type="scientific">Cellvibrio fontiphilus</name>
    <dbReference type="NCBI Taxonomy" id="1815559"/>
    <lineage>
        <taxon>Bacteria</taxon>
        <taxon>Pseudomonadati</taxon>
        <taxon>Pseudomonadota</taxon>
        <taxon>Gammaproteobacteria</taxon>
        <taxon>Cellvibrionales</taxon>
        <taxon>Cellvibrionaceae</taxon>
        <taxon>Cellvibrio</taxon>
    </lineage>
</organism>
<dbReference type="RefSeq" id="WP_378120817.1">
    <property type="nucleotide sequence ID" value="NZ_JBHRTF010000006.1"/>
</dbReference>
<comment type="caution">
    <text evidence="2">The sequence shown here is derived from an EMBL/GenBank/DDBJ whole genome shotgun (WGS) entry which is preliminary data.</text>
</comment>
<keyword evidence="1" id="KW-1133">Transmembrane helix</keyword>
<name>A0ABV7FH64_9GAMM</name>
<evidence type="ECO:0000256" key="1">
    <source>
        <dbReference type="SAM" id="Phobius"/>
    </source>
</evidence>
<proteinExistence type="predicted"/>
<dbReference type="EMBL" id="JBHRTF010000006">
    <property type="protein sequence ID" value="MFC3116986.1"/>
    <property type="molecule type" value="Genomic_DNA"/>
</dbReference>
<evidence type="ECO:0000313" key="2">
    <source>
        <dbReference type="EMBL" id="MFC3116986.1"/>
    </source>
</evidence>
<dbReference type="Proteomes" id="UP001595555">
    <property type="component" value="Unassembled WGS sequence"/>
</dbReference>
<accession>A0ABV7FH64</accession>
<feature type="transmembrane region" description="Helical" evidence="1">
    <location>
        <begin position="72"/>
        <end position="98"/>
    </location>
</feature>
<keyword evidence="1" id="KW-0472">Membrane</keyword>
<keyword evidence="3" id="KW-1185">Reference proteome</keyword>
<reference evidence="3" key="1">
    <citation type="journal article" date="2019" name="Int. J. Syst. Evol. Microbiol.">
        <title>The Global Catalogue of Microorganisms (GCM) 10K type strain sequencing project: providing services to taxonomists for standard genome sequencing and annotation.</title>
        <authorList>
            <consortium name="The Broad Institute Genomics Platform"/>
            <consortium name="The Broad Institute Genome Sequencing Center for Infectious Disease"/>
            <person name="Wu L."/>
            <person name="Ma J."/>
        </authorList>
    </citation>
    <scope>NUCLEOTIDE SEQUENCE [LARGE SCALE GENOMIC DNA]</scope>
    <source>
        <strain evidence="3">KCTC 52237</strain>
    </source>
</reference>
<protein>
    <submittedName>
        <fullName evidence="2">Uncharacterized protein</fullName>
    </submittedName>
</protein>
<evidence type="ECO:0000313" key="3">
    <source>
        <dbReference type="Proteomes" id="UP001595555"/>
    </source>
</evidence>
<gene>
    <name evidence="2" type="ORF">ACFODX_15565</name>
</gene>
<keyword evidence="1" id="KW-0812">Transmembrane</keyword>